<dbReference type="EMBL" id="HACA01001618">
    <property type="protein sequence ID" value="CDW18979.1"/>
    <property type="molecule type" value="Transcribed_RNA"/>
</dbReference>
<evidence type="ECO:0000313" key="1">
    <source>
        <dbReference type="EMBL" id="CDW18979.1"/>
    </source>
</evidence>
<accession>A0A0K2SYY1</accession>
<sequence length="53" mass="6087">MTMVLKASFDYSTLTLIMGFITSAELIELIKWLAKTIPQKEEKINSLLELLTR</sequence>
<name>A0A0K2SYY1_LEPSM</name>
<protein>
    <submittedName>
        <fullName evidence="1">Uncharacterized protein</fullName>
    </submittedName>
</protein>
<organism evidence="1">
    <name type="scientific">Lepeophtheirus salmonis</name>
    <name type="common">Salmon louse</name>
    <name type="synonym">Caligus salmonis</name>
    <dbReference type="NCBI Taxonomy" id="72036"/>
    <lineage>
        <taxon>Eukaryota</taxon>
        <taxon>Metazoa</taxon>
        <taxon>Ecdysozoa</taxon>
        <taxon>Arthropoda</taxon>
        <taxon>Crustacea</taxon>
        <taxon>Multicrustacea</taxon>
        <taxon>Hexanauplia</taxon>
        <taxon>Copepoda</taxon>
        <taxon>Siphonostomatoida</taxon>
        <taxon>Caligidae</taxon>
        <taxon>Lepeophtheirus</taxon>
    </lineage>
</organism>
<dbReference type="AlphaFoldDB" id="A0A0K2SYY1"/>
<proteinExistence type="predicted"/>
<reference evidence="1" key="1">
    <citation type="submission" date="2014-05" db="EMBL/GenBank/DDBJ databases">
        <authorList>
            <person name="Chronopoulou M."/>
        </authorList>
    </citation>
    <scope>NUCLEOTIDE SEQUENCE</scope>
    <source>
        <tissue evidence="1">Whole organism</tissue>
    </source>
</reference>